<dbReference type="EMBL" id="WTYJ01000001">
    <property type="protein sequence ID" value="MXO97702.1"/>
    <property type="molecule type" value="Genomic_DNA"/>
</dbReference>
<accession>A0A6I4TP57</accession>
<dbReference type="AlphaFoldDB" id="A0A6I4TP57"/>
<dbReference type="InterPro" id="IPR050739">
    <property type="entry name" value="MFP"/>
</dbReference>
<feature type="domain" description="Multidrug resistance protein MdtA-like barrel-sandwich hybrid" evidence="3">
    <location>
        <begin position="63"/>
        <end position="255"/>
    </location>
</feature>
<name>A0A6I4TP57_9SPHN</name>
<dbReference type="Gene3D" id="2.40.30.170">
    <property type="match status" value="1"/>
</dbReference>
<feature type="domain" description="CusB-like beta-barrel" evidence="4">
    <location>
        <begin position="264"/>
        <end position="304"/>
    </location>
</feature>
<organism evidence="5 6">
    <name type="scientific">Croceibacterium xixiisoli</name>
    <dbReference type="NCBI Taxonomy" id="1476466"/>
    <lineage>
        <taxon>Bacteria</taxon>
        <taxon>Pseudomonadati</taxon>
        <taxon>Pseudomonadota</taxon>
        <taxon>Alphaproteobacteria</taxon>
        <taxon>Sphingomonadales</taxon>
        <taxon>Erythrobacteraceae</taxon>
        <taxon>Croceibacterium</taxon>
    </lineage>
</organism>
<dbReference type="InterPro" id="IPR058792">
    <property type="entry name" value="Beta-barrel_RND_2"/>
</dbReference>
<keyword evidence="6" id="KW-1185">Reference proteome</keyword>
<dbReference type="Pfam" id="PF25954">
    <property type="entry name" value="Beta-barrel_RND_2"/>
    <property type="match status" value="1"/>
</dbReference>
<evidence type="ECO:0000256" key="2">
    <source>
        <dbReference type="SAM" id="Phobius"/>
    </source>
</evidence>
<dbReference type="Pfam" id="PF25917">
    <property type="entry name" value="BSH_RND"/>
    <property type="match status" value="1"/>
</dbReference>
<feature type="transmembrane region" description="Helical" evidence="2">
    <location>
        <begin position="20"/>
        <end position="40"/>
    </location>
</feature>
<feature type="coiled-coil region" evidence="1">
    <location>
        <begin position="101"/>
        <end position="135"/>
    </location>
</feature>
<dbReference type="PANTHER" id="PTHR30386:SF24">
    <property type="entry name" value="MULTIDRUG RESISTANCE EFFLUX PUMP"/>
    <property type="match status" value="1"/>
</dbReference>
<evidence type="ECO:0000259" key="3">
    <source>
        <dbReference type="Pfam" id="PF25917"/>
    </source>
</evidence>
<dbReference type="Proteomes" id="UP000469430">
    <property type="component" value="Unassembled WGS sequence"/>
</dbReference>
<dbReference type="InterPro" id="IPR058625">
    <property type="entry name" value="MdtA-like_BSH"/>
</dbReference>
<evidence type="ECO:0000259" key="4">
    <source>
        <dbReference type="Pfam" id="PF25954"/>
    </source>
</evidence>
<evidence type="ECO:0000313" key="6">
    <source>
        <dbReference type="Proteomes" id="UP000469430"/>
    </source>
</evidence>
<evidence type="ECO:0000313" key="5">
    <source>
        <dbReference type="EMBL" id="MXO97702.1"/>
    </source>
</evidence>
<sequence length="357" mass="37835">MSSLPPAPDTATPQPGWIRLAPWIIIALVLIAIGVIAGQWGRFEADRAIQVTDNASIQNDAVVLDSRAAGYVRTVAFSDFQHVRKGQLLVQLEDEEFRADVLRAEAALARAQATLDNLANELAAQRAMVAQARANARSDSSKLQLAEADDQRFAALASTGAVTGQEADSARANAGAIRAAQAGSVAAVELQNRQLDVLAGTREQRQADVLAARAELARARIALSFTRIIAPADGIVGQRHVQPGSLLAPGTAVANFVPETPPYVVANYKETQLSRIAPGQQVDITIDSYPGEVLHGRVSRLAPASGATFAAIPADNATGNFTKVTQRVPLRIDLLPDQPLAARLRAGMSATTRIITR</sequence>
<dbReference type="SUPFAM" id="SSF111369">
    <property type="entry name" value="HlyD-like secretion proteins"/>
    <property type="match status" value="2"/>
</dbReference>
<keyword evidence="2" id="KW-0472">Membrane</keyword>
<protein>
    <submittedName>
        <fullName evidence="5">HlyD family efflux transporter periplasmic adaptor subunit</fullName>
    </submittedName>
</protein>
<gene>
    <name evidence="5" type="ORF">GRI97_01700</name>
</gene>
<dbReference type="GO" id="GO:0055085">
    <property type="term" value="P:transmembrane transport"/>
    <property type="evidence" value="ECO:0007669"/>
    <property type="project" value="InterPro"/>
</dbReference>
<keyword evidence="2" id="KW-0812">Transmembrane</keyword>
<keyword evidence="1" id="KW-0175">Coiled coil</keyword>
<dbReference type="Gene3D" id="2.40.50.100">
    <property type="match status" value="1"/>
</dbReference>
<evidence type="ECO:0000256" key="1">
    <source>
        <dbReference type="SAM" id="Coils"/>
    </source>
</evidence>
<dbReference type="PANTHER" id="PTHR30386">
    <property type="entry name" value="MEMBRANE FUSION SUBUNIT OF EMRAB-TOLC MULTIDRUG EFFLUX PUMP"/>
    <property type="match status" value="1"/>
</dbReference>
<comment type="caution">
    <text evidence="5">The sequence shown here is derived from an EMBL/GenBank/DDBJ whole genome shotgun (WGS) entry which is preliminary data.</text>
</comment>
<keyword evidence="2" id="KW-1133">Transmembrane helix</keyword>
<proteinExistence type="predicted"/>
<reference evidence="5 6" key="1">
    <citation type="submission" date="2019-12" db="EMBL/GenBank/DDBJ databases">
        <title>Genomic-based taxomic classification of the family Erythrobacteraceae.</title>
        <authorList>
            <person name="Xu L."/>
        </authorList>
    </citation>
    <scope>NUCLEOTIDE SEQUENCE [LARGE SCALE GENOMIC DNA]</scope>
    <source>
        <strain evidence="5 6">S36</strain>
    </source>
</reference>
<dbReference type="OrthoDB" id="9811754at2"/>
<dbReference type="Gene3D" id="1.10.287.470">
    <property type="entry name" value="Helix hairpin bin"/>
    <property type="match status" value="1"/>
</dbReference>
<dbReference type="RefSeq" id="WP_161389411.1">
    <property type="nucleotide sequence ID" value="NZ_JBHSCP010000001.1"/>
</dbReference>